<dbReference type="EMBL" id="FUYA01000001">
    <property type="protein sequence ID" value="SKA63338.1"/>
    <property type="molecule type" value="Genomic_DNA"/>
</dbReference>
<dbReference type="InterPro" id="IPR033910">
    <property type="entry name" value="GluRS_core"/>
</dbReference>
<evidence type="ECO:0000256" key="1">
    <source>
        <dbReference type="ARBA" id="ARBA00004496"/>
    </source>
</evidence>
<comment type="subunit">
    <text evidence="3 10">Monomer.</text>
</comment>
<feature type="binding site" evidence="10">
    <location>
        <position position="239"/>
    </location>
    <ligand>
        <name>ATP</name>
        <dbReference type="ChEBI" id="CHEBI:30616"/>
    </ligand>
</feature>
<evidence type="ECO:0000259" key="12">
    <source>
        <dbReference type="Pfam" id="PF19269"/>
    </source>
</evidence>
<dbReference type="InterPro" id="IPR001412">
    <property type="entry name" value="aa-tRNA-synth_I_CS"/>
</dbReference>
<dbReference type="GO" id="GO:0000049">
    <property type="term" value="F:tRNA binding"/>
    <property type="evidence" value="ECO:0007669"/>
    <property type="project" value="InterPro"/>
</dbReference>
<comment type="subcellular location">
    <subcellularLocation>
        <location evidence="1 10">Cytoplasm</location>
    </subcellularLocation>
</comment>
<dbReference type="InterPro" id="IPR049940">
    <property type="entry name" value="GluQ/Sye"/>
</dbReference>
<evidence type="ECO:0000259" key="11">
    <source>
        <dbReference type="Pfam" id="PF00749"/>
    </source>
</evidence>
<dbReference type="Proteomes" id="UP000189733">
    <property type="component" value="Unassembled WGS sequence"/>
</dbReference>
<dbReference type="Pfam" id="PF00749">
    <property type="entry name" value="tRNA-synt_1c"/>
    <property type="match status" value="1"/>
</dbReference>
<evidence type="ECO:0000256" key="4">
    <source>
        <dbReference type="ARBA" id="ARBA00022490"/>
    </source>
</evidence>
<gene>
    <name evidence="10" type="primary">gltX</name>
    <name evidence="13" type="ORF">SAMN02745702_00113</name>
</gene>
<dbReference type="Pfam" id="PF19269">
    <property type="entry name" value="Anticodon_2"/>
    <property type="match status" value="1"/>
</dbReference>
<dbReference type="PANTHER" id="PTHR43311">
    <property type="entry name" value="GLUTAMATE--TRNA LIGASE"/>
    <property type="match status" value="1"/>
</dbReference>
<keyword evidence="9 10" id="KW-0030">Aminoacyl-tRNA synthetase</keyword>
<keyword evidence="4 10" id="KW-0963">Cytoplasm</keyword>
<dbReference type="RefSeq" id="WP_078683441.1">
    <property type="nucleotide sequence ID" value="NZ_FUYA01000001.1"/>
</dbReference>
<dbReference type="InterPro" id="IPR004527">
    <property type="entry name" value="Glu-tRNA-ligase_bac/mito"/>
</dbReference>
<dbReference type="OrthoDB" id="9807503at2"/>
<dbReference type="Gene3D" id="1.10.10.350">
    <property type="match status" value="1"/>
</dbReference>
<feature type="short sequence motif" description="'KMSKS' region" evidence="10">
    <location>
        <begin position="236"/>
        <end position="240"/>
    </location>
</feature>
<evidence type="ECO:0000313" key="14">
    <source>
        <dbReference type="Proteomes" id="UP000189733"/>
    </source>
</evidence>
<evidence type="ECO:0000256" key="2">
    <source>
        <dbReference type="ARBA" id="ARBA00007894"/>
    </source>
</evidence>
<evidence type="ECO:0000256" key="3">
    <source>
        <dbReference type="ARBA" id="ARBA00011245"/>
    </source>
</evidence>
<accession>A0A1T4VEM0</accession>
<dbReference type="InterPro" id="IPR020058">
    <property type="entry name" value="Glu/Gln-tRNA-synth_Ib_cat-dom"/>
</dbReference>
<dbReference type="InterPro" id="IPR014729">
    <property type="entry name" value="Rossmann-like_a/b/a_fold"/>
</dbReference>
<keyword evidence="5 10" id="KW-0436">Ligase</keyword>
<comment type="similarity">
    <text evidence="2 10">Belongs to the class-I aminoacyl-tRNA synthetase family. Glutamate--tRNA ligase type 1 subfamily.</text>
</comment>
<dbReference type="InterPro" id="IPR020751">
    <property type="entry name" value="aa-tRNA-synth_I_codon-bd_sub2"/>
</dbReference>
<dbReference type="GO" id="GO:0004818">
    <property type="term" value="F:glutamate-tRNA ligase activity"/>
    <property type="evidence" value="ECO:0007669"/>
    <property type="project" value="UniProtKB-UniRule"/>
</dbReference>
<proteinExistence type="inferred from homology"/>
<dbReference type="FunFam" id="3.40.50.620:FF:000007">
    <property type="entry name" value="Glutamate--tRNA ligase"/>
    <property type="match status" value="1"/>
</dbReference>
<comment type="function">
    <text evidence="10">Catalyzes the attachment of glutamate to tRNA(Glu) in a two-step reaction: glutamate is first activated by ATP to form Glu-AMP and then transferred to the acceptor end of tRNA(Glu).</text>
</comment>
<dbReference type="GO" id="GO:0006424">
    <property type="term" value="P:glutamyl-tRNA aminoacylation"/>
    <property type="evidence" value="ECO:0007669"/>
    <property type="project" value="UniProtKB-UniRule"/>
</dbReference>
<keyword evidence="6 10" id="KW-0547">Nucleotide-binding</keyword>
<protein>
    <recommendedName>
        <fullName evidence="10">Glutamate--tRNA ligase</fullName>
        <ecNumber evidence="10">6.1.1.17</ecNumber>
    </recommendedName>
    <alternativeName>
        <fullName evidence="10">Glutamyl-tRNA synthetase</fullName>
        <shortName evidence="10">GluRS</shortName>
    </alternativeName>
</protein>
<dbReference type="SUPFAM" id="SSF52374">
    <property type="entry name" value="Nucleotidylyl transferase"/>
    <property type="match status" value="1"/>
</dbReference>
<dbReference type="GO" id="GO:0008270">
    <property type="term" value="F:zinc ion binding"/>
    <property type="evidence" value="ECO:0007669"/>
    <property type="project" value="InterPro"/>
</dbReference>
<dbReference type="CDD" id="cd00808">
    <property type="entry name" value="GluRS_core"/>
    <property type="match status" value="1"/>
</dbReference>
<dbReference type="PROSITE" id="PS00178">
    <property type="entry name" value="AA_TRNA_LIGASE_I"/>
    <property type="match status" value="1"/>
</dbReference>
<name>A0A1T4VEM0_9BACT</name>
<dbReference type="InterPro" id="IPR008925">
    <property type="entry name" value="aa_tRNA-synth_I_cd-bd_sf"/>
</dbReference>
<dbReference type="InterPro" id="IPR000924">
    <property type="entry name" value="Glu/Gln-tRNA-synth"/>
</dbReference>
<keyword evidence="8 10" id="KW-0648">Protein biosynthesis</keyword>
<dbReference type="GO" id="GO:0005524">
    <property type="term" value="F:ATP binding"/>
    <property type="evidence" value="ECO:0007669"/>
    <property type="project" value="UniProtKB-UniRule"/>
</dbReference>
<dbReference type="PRINTS" id="PR00987">
    <property type="entry name" value="TRNASYNTHGLU"/>
</dbReference>
<feature type="short sequence motif" description="'HIGH' region" evidence="10">
    <location>
        <begin position="10"/>
        <end position="20"/>
    </location>
</feature>
<keyword evidence="7 10" id="KW-0067">ATP-binding</keyword>
<comment type="caution">
    <text evidence="10">Lacks conserved residue(s) required for the propagation of feature annotation.</text>
</comment>
<feature type="domain" description="Glutamyl/glutaminyl-tRNA synthetase class Ib catalytic" evidence="11">
    <location>
        <begin position="4"/>
        <end position="303"/>
    </location>
</feature>
<dbReference type="AlphaFoldDB" id="A0A1T4VEM0"/>
<dbReference type="PANTHER" id="PTHR43311:SF2">
    <property type="entry name" value="GLUTAMATE--TRNA LIGASE, MITOCHONDRIAL-RELATED"/>
    <property type="match status" value="1"/>
</dbReference>
<dbReference type="SUPFAM" id="SSF48163">
    <property type="entry name" value="An anticodon-binding domain of class I aminoacyl-tRNA synthetases"/>
    <property type="match status" value="1"/>
</dbReference>
<keyword evidence="14" id="KW-1185">Reference proteome</keyword>
<evidence type="ECO:0000256" key="6">
    <source>
        <dbReference type="ARBA" id="ARBA00022741"/>
    </source>
</evidence>
<dbReference type="InterPro" id="IPR045462">
    <property type="entry name" value="aa-tRNA-synth_I_cd-bd"/>
</dbReference>
<evidence type="ECO:0000256" key="9">
    <source>
        <dbReference type="ARBA" id="ARBA00023146"/>
    </source>
</evidence>
<evidence type="ECO:0000313" key="13">
    <source>
        <dbReference type="EMBL" id="SKA63338.1"/>
    </source>
</evidence>
<reference evidence="13 14" key="1">
    <citation type="submission" date="2017-02" db="EMBL/GenBank/DDBJ databases">
        <authorList>
            <person name="Peterson S.W."/>
        </authorList>
    </citation>
    <scope>NUCLEOTIDE SEQUENCE [LARGE SCALE GENOMIC DNA]</scope>
    <source>
        <strain evidence="13 14">DSM 18034</strain>
    </source>
</reference>
<evidence type="ECO:0000256" key="5">
    <source>
        <dbReference type="ARBA" id="ARBA00022598"/>
    </source>
</evidence>
<evidence type="ECO:0000256" key="8">
    <source>
        <dbReference type="ARBA" id="ARBA00022917"/>
    </source>
</evidence>
<dbReference type="EC" id="6.1.1.17" evidence="10"/>
<sequence length="472" mass="53406">MSTMVTRFPPSPTGYLHIGGARTALFNWLLARRNGGRFVLRIEDTDTARSTPEMTQAILDGMSWLGLDWDEGPYLQSERTERYNLAIEKLLETGHAYYCECTPEEVDAMREKARAEGKKPRYDGCCRDKNLGPGEGRVVRFKAPTGTCAWHDMVKGDISMEYEEMVDDFIIRRANGSPMYNLAVVVDDAEMGMTHILRGEDHLSNTPKQIALYQALGYDVPEFGHVPMIFGNDRKKLSKRHGAMSVMEYEKMGFLPEAMVNYLVRLGWGHGDQEIFTQEELIGCFDTHGLNSSPAMFDMKKLESVNAHYIKEASIDRLVELLDRHLKDLGISAAPEKLAQIVPLYQPRAVTMRDMAEQCSFFLEDDETLEYDPKGMKKHLKPTACELLTEVRGMLADLPDFEEETLDKALNSFVETKEIKFGKIAQPIRVAVTGRTFSPGLHETLHVLGKEKSLRRIDRALQLKAEQAAEQA</sequence>
<feature type="domain" description="Aminoacyl-tRNA synthetase class I anticodon-binding" evidence="12">
    <location>
        <begin position="318"/>
        <end position="461"/>
    </location>
</feature>
<comment type="catalytic activity">
    <reaction evidence="10">
        <text>tRNA(Glu) + L-glutamate + ATP = L-glutamyl-tRNA(Glu) + AMP + diphosphate</text>
        <dbReference type="Rhea" id="RHEA:23540"/>
        <dbReference type="Rhea" id="RHEA-COMP:9663"/>
        <dbReference type="Rhea" id="RHEA-COMP:9680"/>
        <dbReference type="ChEBI" id="CHEBI:29985"/>
        <dbReference type="ChEBI" id="CHEBI:30616"/>
        <dbReference type="ChEBI" id="CHEBI:33019"/>
        <dbReference type="ChEBI" id="CHEBI:78442"/>
        <dbReference type="ChEBI" id="CHEBI:78520"/>
        <dbReference type="ChEBI" id="CHEBI:456215"/>
        <dbReference type="EC" id="6.1.1.17"/>
    </reaction>
</comment>
<dbReference type="HAMAP" id="MF_00022">
    <property type="entry name" value="Glu_tRNA_synth_type1"/>
    <property type="match status" value="1"/>
</dbReference>
<dbReference type="GO" id="GO:0005829">
    <property type="term" value="C:cytosol"/>
    <property type="evidence" value="ECO:0007669"/>
    <property type="project" value="TreeGrafter"/>
</dbReference>
<evidence type="ECO:0000256" key="10">
    <source>
        <dbReference type="HAMAP-Rule" id="MF_00022"/>
    </source>
</evidence>
<evidence type="ECO:0000256" key="7">
    <source>
        <dbReference type="ARBA" id="ARBA00022840"/>
    </source>
</evidence>
<dbReference type="Gene3D" id="3.40.50.620">
    <property type="entry name" value="HUPs"/>
    <property type="match status" value="1"/>
</dbReference>
<dbReference type="NCBIfam" id="TIGR00464">
    <property type="entry name" value="gltX_bact"/>
    <property type="match status" value="1"/>
</dbReference>
<organism evidence="13 14">
    <name type="scientific">Desulfobaculum bizertense DSM 18034</name>
    <dbReference type="NCBI Taxonomy" id="1121442"/>
    <lineage>
        <taxon>Bacteria</taxon>
        <taxon>Pseudomonadati</taxon>
        <taxon>Thermodesulfobacteriota</taxon>
        <taxon>Desulfovibrionia</taxon>
        <taxon>Desulfovibrionales</taxon>
        <taxon>Desulfovibrionaceae</taxon>
        <taxon>Desulfobaculum</taxon>
    </lineage>
</organism>
<dbReference type="STRING" id="1121442.SAMN02745702_00113"/>